<feature type="domain" description="DNA2/NAM7 helicase helicase" evidence="2">
    <location>
        <begin position="675"/>
        <end position="777"/>
    </location>
</feature>
<dbReference type="Gene3D" id="3.40.50.300">
    <property type="entry name" value="P-loop containing nucleotide triphosphate hydrolases"/>
    <property type="match status" value="1"/>
</dbReference>
<dbReference type="InterPro" id="IPR045055">
    <property type="entry name" value="DNA2/NAM7-like"/>
</dbReference>
<dbReference type="InterPro" id="IPR041677">
    <property type="entry name" value="DNA2/NAM7_AAA_11"/>
</dbReference>
<dbReference type="Proteomes" id="UP001190700">
    <property type="component" value="Unassembled WGS sequence"/>
</dbReference>
<gene>
    <name evidence="4" type="ORF">CYMTET_10224</name>
</gene>
<feature type="region of interest" description="Disordered" evidence="1">
    <location>
        <begin position="44"/>
        <end position="82"/>
    </location>
</feature>
<reference evidence="4 5" key="1">
    <citation type="journal article" date="2015" name="Genome Biol. Evol.">
        <title>Comparative Genomics of a Bacterivorous Green Alga Reveals Evolutionary Causalities and Consequences of Phago-Mixotrophic Mode of Nutrition.</title>
        <authorList>
            <person name="Burns J.A."/>
            <person name="Paasch A."/>
            <person name="Narechania A."/>
            <person name="Kim E."/>
        </authorList>
    </citation>
    <scope>NUCLEOTIDE SEQUENCE [LARGE SCALE GENOMIC DNA]</scope>
    <source>
        <strain evidence="4 5">PLY_AMNH</strain>
    </source>
</reference>
<feature type="compositionally biased region" description="Basic residues" evidence="1">
    <location>
        <begin position="50"/>
        <end position="59"/>
    </location>
</feature>
<feature type="region of interest" description="Disordered" evidence="1">
    <location>
        <begin position="348"/>
        <end position="403"/>
    </location>
</feature>
<feature type="compositionally biased region" description="Basic and acidic residues" evidence="1">
    <location>
        <begin position="379"/>
        <end position="392"/>
    </location>
</feature>
<dbReference type="GO" id="GO:0031048">
    <property type="term" value="P:regulatory ncRNA-mediated heterochromatin formation"/>
    <property type="evidence" value="ECO:0007669"/>
    <property type="project" value="TreeGrafter"/>
</dbReference>
<dbReference type="PANTHER" id="PTHR10887">
    <property type="entry name" value="DNA2/NAM7 HELICASE FAMILY"/>
    <property type="match status" value="1"/>
</dbReference>
<evidence type="ECO:0000313" key="4">
    <source>
        <dbReference type="EMBL" id="KAK3282021.1"/>
    </source>
</evidence>
<dbReference type="EMBL" id="LGRX02003581">
    <property type="protein sequence ID" value="KAK3282021.1"/>
    <property type="molecule type" value="Genomic_DNA"/>
</dbReference>
<feature type="region of interest" description="Disordered" evidence="1">
    <location>
        <begin position="290"/>
        <end position="320"/>
    </location>
</feature>
<comment type="caution">
    <text evidence="4">The sequence shown here is derived from an EMBL/GenBank/DDBJ whole genome shotgun (WGS) entry which is preliminary data.</text>
</comment>
<dbReference type="GO" id="GO:0004386">
    <property type="term" value="F:helicase activity"/>
    <property type="evidence" value="ECO:0007669"/>
    <property type="project" value="InterPro"/>
</dbReference>
<feature type="region of interest" description="Disordered" evidence="1">
    <location>
        <begin position="955"/>
        <end position="990"/>
    </location>
</feature>
<evidence type="ECO:0008006" key="6">
    <source>
        <dbReference type="Google" id="ProtNLM"/>
    </source>
</evidence>
<evidence type="ECO:0000313" key="5">
    <source>
        <dbReference type="Proteomes" id="UP001190700"/>
    </source>
</evidence>
<keyword evidence="5" id="KW-1185">Reference proteome</keyword>
<dbReference type="PANTHER" id="PTHR10887:SF341">
    <property type="entry name" value="NFX1-TYPE ZINC FINGER-CONTAINING PROTEIN 1"/>
    <property type="match status" value="1"/>
</dbReference>
<evidence type="ECO:0000256" key="1">
    <source>
        <dbReference type="SAM" id="MobiDB-lite"/>
    </source>
</evidence>
<feature type="compositionally biased region" description="Basic and acidic residues" evidence="1">
    <location>
        <begin position="290"/>
        <end position="307"/>
    </location>
</feature>
<feature type="compositionally biased region" description="Gly residues" evidence="1">
    <location>
        <begin position="64"/>
        <end position="74"/>
    </location>
</feature>
<organism evidence="4 5">
    <name type="scientific">Cymbomonas tetramitiformis</name>
    <dbReference type="NCBI Taxonomy" id="36881"/>
    <lineage>
        <taxon>Eukaryota</taxon>
        <taxon>Viridiplantae</taxon>
        <taxon>Chlorophyta</taxon>
        <taxon>Pyramimonadophyceae</taxon>
        <taxon>Pyramimonadales</taxon>
        <taxon>Pyramimonadaceae</taxon>
        <taxon>Cymbomonas</taxon>
    </lineage>
</organism>
<dbReference type="SUPFAM" id="SSF52540">
    <property type="entry name" value="P-loop containing nucleoside triphosphate hydrolases"/>
    <property type="match status" value="1"/>
</dbReference>
<feature type="compositionally biased region" description="Acidic residues" evidence="1">
    <location>
        <begin position="963"/>
        <end position="978"/>
    </location>
</feature>
<dbReference type="InterPro" id="IPR057373">
    <property type="entry name" value="ZNFX1"/>
</dbReference>
<dbReference type="InterPro" id="IPR027417">
    <property type="entry name" value="P-loop_NTPase"/>
</dbReference>
<accession>A0AAE0GR55</accession>
<protein>
    <recommendedName>
        <fullName evidence="6">DNA2/NAM7 helicase helicase domain-containing protein</fullName>
    </recommendedName>
</protein>
<evidence type="ECO:0000259" key="2">
    <source>
        <dbReference type="Pfam" id="PF13086"/>
    </source>
</evidence>
<proteinExistence type="predicted"/>
<dbReference type="Pfam" id="PF25396">
    <property type="entry name" value="ZNFX1"/>
    <property type="match status" value="1"/>
</dbReference>
<sequence length="1010" mass="109879">MASALVSESSGRLNRSEETITKRLALKFVGDSWRLDANGLGNASGFPKGRGARGRKGGRAHNGARGGAVGGRGQRGGRDEIGGTARDKLRWLDAKIRNWDASKLVHELCGPNNDNWKSIIRDCAQDREGRLLHKVLELLVKPDVAEVQAAGGMYQPLNTAEGKEALTLFISSGPLAALELDEMVETDGWGSKEWEEAVCAALNLLKVLGMIMRRFESAKTGFPTLLEIITLRVTKLVGPAPGPAEGDDSVQLLETWAERQRVCAQAQHLHESLSAVESIQRAALQLERDRVKRERQEREASQAEKEAAANQARSGIDVMDDPAHDRDFVVISVVPAPHELLTRPSMLPRNLVPTCTPNRRGLGRCSPGSGDDDDDDSDDTHSDEAVSHDSGAHHPRTLRPSPPKYRSVFHLLNTHFLLLREDCVAQLRNAIIAFRALLSESSGEGALQCALLRASRARGGDRFNIYHSAQVVSLGASYAGIGYTLQFEVPGTRAVDWAKSSRLKTGSLLCLTPDGTFDPCSLVLAIVLRGVAADASRVSGPPTITISVDVDSTARFDPRQPYVMLESPVFFEAFRHVLQTLQGMSHCDLPFAPLLTGSSRKLSPPSYVMTAPQRTFGERGGFYPMAFVSASAGGDHGWDLSAVFPAFERATGSAFWDPRCQSAARPDLPAFSSTLDDSQRRAIALALSKGVSLIQGPPGTGKTYVGVLITQLLLANAHLRARKPILFVCQTNHALDQILERVYEHEKSIIRVGGRSSSPVMQGLTLQRVRQRLDRESGLPKARCMPEEYQAFDDQKVAIAGLRGALMQRSTPATDGTMPVIDNAALARLCTLLSAASSDFLFGRNPVEAIIEGSANTNQQIAWKAACEGAKDVASKGGRSNKLPQWVEDFDRWMSLAPRTRALMLATYVGKGPEQMVDGWLARGRTKPKRARKQRAGDGWQVVGAWDVDELDAAEGARGGQGSDEEPSAVMFEEDAGGEAESRDLGDDDFSDLVDSYLEDYTLARRCKRR</sequence>
<name>A0AAE0GR55_9CHLO</name>
<dbReference type="AlphaFoldDB" id="A0AAE0GR55"/>
<dbReference type="GO" id="GO:0031380">
    <property type="term" value="C:nuclear RNA-directed RNA polymerase complex"/>
    <property type="evidence" value="ECO:0007669"/>
    <property type="project" value="TreeGrafter"/>
</dbReference>
<feature type="domain" description="ZNFX1" evidence="3">
    <location>
        <begin position="462"/>
        <end position="567"/>
    </location>
</feature>
<dbReference type="Pfam" id="PF13086">
    <property type="entry name" value="AAA_11"/>
    <property type="match status" value="1"/>
</dbReference>
<evidence type="ECO:0000259" key="3">
    <source>
        <dbReference type="Pfam" id="PF25396"/>
    </source>
</evidence>